<evidence type="ECO:0000256" key="1">
    <source>
        <dbReference type="SAM" id="MobiDB-lite"/>
    </source>
</evidence>
<dbReference type="OrthoDB" id="10658515at2759"/>
<protein>
    <submittedName>
        <fullName evidence="2">Uncharacterized protein</fullName>
    </submittedName>
</protein>
<organism evidence="2 3">
    <name type="scientific">Coemansia guatemalensis</name>
    <dbReference type="NCBI Taxonomy" id="2761395"/>
    <lineage>
        <taxon>Eukaryota</taxon>
        <taxon>Fungi</taxon>
        <taxon>Fungi incertae sedis</taxon>
        <taxon>Zoopagomycota</taxon>
        <taxon>Kickxellomycotina</taxon>
        <taxon>Kickxellomycetes</taxon>
        <taxon>Kickxellales</taxon>
        <taxon>Kickxellaceae</taxon>
        <taxon>Coemansia</taxon>
    </lineage>
</organism>
<feature type="compositionally biased region" description="Acidic residues" evidence="1">
    <location>
        <begin position="111"/>
        <end position="124"/>
    </location>
</feature>
<feature type="region of interest" description="Disordered" evidence="1">
    <location>
        <begin position="1"/>
        <end position="207"/>
    </location>
</feature>
<dbReference type="Proteomes" id="UP001140094">
    <property type="component" value="Unassembled WGS sequence"/>
</dbReference>
<feature type="compositionally biased region" description="Low complexity" evidence="1">
    <location>
        <begin position="98"/>
        <end position="110"/>
    </location>
</feature>
<feature type="compositionally biased region" description="Basic and acidic residues" evidence="1">
    <location>
        <begin position="145"/>
        <end position="155"/>
    </location>
</feature>
<dbReference type="AlphaFoldDB" id="A0A9W8LP05"/>
<evidence type="ECO:0000313" key="3">
    <source>
        <dbReference type="Proteomes" id="UP001140094"/>
    </source>
</evidence>
<accession>A0A9W8LP05</accession>
<comment type="caution">
    <text evidence="2">The sequence shown here is derived from an EMBL/GenBank/DDBJ whole genome shotgun (WGS) entry which is preliminary data.</text>
</comment>
<reference evidence="2" key="1">
    <citation type="submission" date="2022-07" db="EMBL/GenBank/DDBJ databases">
        <title>Phylogenomic reconstructions and comparative analyses of Kickxellomycotina fungi.</title>
        <authorList>
            <person name="Reynolds N.K."/>
            <person name="Stajich J.E."/>
            <person name="Barry K."/>
            <person name="Grigoriev I.V."/>
            <person name="Crous P."/>
            <person name="Smith M.E."/>
        </authorList>
    </citation>
    <scope>NUCLEOTIDE SEQUENCE</scope>
    <source>
        <strain evidence="2">NRRL 1565</strain>
    </source>
</reference>
<feature type="compositionally biased region" description="Polar residues" evidence="1">
    <location>
        <begin position="42"/>
        <end position="51"/>
    </location>
</feature>
<dbReference type="EMBL" id="JANBUO010003929">
    <property type="protein sequence ID" value="KAJ2789006.1"/>
    <property type="molecule type" value="Genomic_DNA"/>
</dbReference>
<proteinExistence type="predicted"/>
<name>A0A9W8LP05_9FUNG</name>
<evidence type="ECO:0000313" key="2">
    <source>
        <dbReference type="EMBL" id="KAJ2789006.1"/>
    </source>
</evidence>
<feature type="compositionally biased region" description="Low complexity" evidence="1">
    <location>
        <begin position="158"/>
        <end position="167"/>
    </location>
</feature>
<keyword evidence="3" id="KW-1185">Reference proteome</keyword>
<feature type="compositionally biased region" description="Basic and acidic residues" evidence="1">
    <location>
        <begin position="196"/>
        <end position="206"/>
    </location>
</feature>
<gene>
    <name evidence="2" type="ORF">H4R20_007262</name>
</gene>
<sequence>MSEPQTSDYESAIVGGTPGVLSDQSNPSRAESPDDSALYMANRQSSSQYSDCSRAMNRDTLVDPHAASVCSKSQLHPDPNSDSIDIDDAEAATKQPRSQSPVSLLSSSGSMEEDDSSSAEEDIDTSGSYISLDEHLQESQQQSPQHHEQAAREPQEALPTPTSPTLSDTQASSSLRFNDKRGSSQSEGETIVYSPRSDKSNDEHDVLSAQSITPIMKRLELLELPAMESLSEMTKGMLGSTSAFVDESEFSSFWSGSGF</sequence>